<feature type="region of interest" description="Disordered" evidence="1">
    <location>
        <begin position="15"/>
        <end position="63"/>
    </location>
</feature>
<organism evidence="3 4">
    <name type="scientific">Hucho hucho</name>
    <name type="common">huchen</name>
    <dbReference type="NCBI Taxonomy" id="62062"/>
    <lineage>
        <taxon>Eukaryota</taxon>
        <taxon>Metazoa</taxon>
        <taxon>Chordata</taxon>
        <taxon>Craniata</taxon>
        <taxon>Vertebrata</taxon>
        <taxon>Euteleostomi</taxon>
        <taxon>Actinopterygii</taxon>
        <taxon>Neopterygii</taxon>
        <taxon>Teleostei</taxon>
        <taxon>Protacanthopterygii</taxon>
        <taxon>Salmoniformes</taxon>
        <taxon>Salmonidae</taxon>
        <taxon>Salmoninae</taxon>
        <taxon>Hucho</taxon>
    </lineage>
</organism>
<dbReference type="GO" id="GO:0006355">
    <property type="term" value="P:regulation of DNA-templated transcription"/>
    <property type="evidence" value="ECO:0007669"/>
    <property type="project" value="InterPro"/>
</dbReference>
<reference evidence="3" key="3">
    <citation type="submission" date="2025-09" db="UniProtKB">
        <authorList>
            <consortium name="Ensembl"/>
        </authorList>
    </citation>
    <scope>IDENTIFICATION</scope>
</reference>
<feature type="domain" description="Wilm's tumour protein N-terminal" evidence="2">
    <location>
        <begin position="6"/>
        <end position="81"/>
    </location>
</feature>
<dbReference type="GeneTree" id="ENSGT00940000156734"/>
<feature type="compositionally biased region" description="Low complexity" evidence="1">
    <location>
        <begin position="21"/>
        <end position="33"/>
    </location>
</feature>
<evidence type="ECO:0000256" key="1">
    <source>
        <dbReference type="SAM" id="MobiDB-lite"/>
    </source>
</evidence>
<reference evidence="4" key="1">
    <citation type="submission" date="2018-06" db="EMBL/GenBank/DDBJ databases">
        <title>Genome assembly of Danube salmon.</title>
        <authorList>
            <person name="Macqueen D.J."/>
            <person name="Gundappa M.K."/>
        </authorList>
    </citation>
    <scope>NUCLEOTIDE SEQUENCE [LARGE SCALE GENOMIC DNA]</scope>
</reference>
<proteinExistence type="predicted"/>
<sequence length="96" mass="10503">MCLFSVGYGTVGLDGAPSYGHTPSHHSPQFSSHSFKHEDILSPPTTMGDQQFPAPPPMFGCHPPSENCPTSQALLLRNYNRYLSVHKPPHHHGSLV</sequence>
<name>A0A4W5Q0T7_9TELE</name>
<dbReference type="STRING" id="62062.ENSHHUP00000068038"/>
<dbReference type="AlphaFoldDB" id="A0A4W5Q0T7"/>
<dbReference type="GO" id="GO:0005634">
    <property type="term" value="C:nucleus"/>
    <property type="evidence" value="ECO:0007669"/>
    <property type="project" value="UniProtKB-SubCell"/>
</dbReference>
<evidence type="ECO:0000313" key="4">
    <source>
        <dbReference type="Proteomes" id="UP000314982"/>
    </source>
</evidence>
<accession>A0A4W5Q0T7</accession>
<dbReference type="GO" id="GO:0003677">
    <property type="term" value="F:DNA binding"/>
    <property type="evidence" value="ECO:0007669"/>
    <property type="project" value="UniProtKB-KW"/>
</dbReference>
<dbReference type="Ensembl" id="ENSHHUT00000070322.1">
    <property type="protein sequence ID" value="ENSHHUP00000068038.1"/>
    <property type="gene ID" value="ENSHHUG00000040125.1"/>
</dbReference>
<dbReference type="InterPro" id="IPR000976">
    <property type="entry name" value="Wilms_tumour_N"/>
</dbReference>
<reference evidence="3" key="2">
    <citation type="submission" date="2025-08" db="UniProtKB">
        <authorList>
            <consortium name="Ensembl"/>
        </authorList>
    </citation>
    <scope>IDENTIFICATION</scope>
</reference>
<evidence type="ECO:0000313" key="3">
    <source>
        <dbReference type="Ensembl" id="ENSHHUP00000068038.1"/>
    </source>
</evidence>
<dbReference type="Pfam" id="PF02165">
    <property type="entry name" value="WT1"/>
    <property type="match status" value="1"/>
</dbReference>
<protein>
    <recommendedName>
        <fullName evidence="2">Wilm's tumour protein N-terminal domain-containing protein</fullName>
    </recommendedName>
</protein>
<dbReference type="GO" id="GO:0005737">
    <property type="term" value="C:cytoplasm"/>
    <property type="evidence" value="ECO:0007669"/>
    <property type="project" value="UniProtKB-SubCell"/>
</dbReference>
<evidence type="ECO:0000259" key="2">
    <source>
        <dbReference type="Pfam" id="PF02165"/>
    </source>
</evidence>
<dbReference type="Proteomes" id="UP000314982">
    <property type="component" value="Unassembled WGS sequence"/>
</dbReference>
<keyword evidence="4" id="KW-1185">Reference proteome</keyword>